<accession>S8EC05</accession>
<dbReference type="PANTHER" id="PTHR14187:SF5">
    <property type="entry name" value="HEAT SHOCK 70 KDA PROTEIN 12A"/>
    <property type="match status" value="1"/>
</dbReference>
<dbReference type="Gene3D" id="3.30.420.40">
    <property type="match status" value="2"/>
</dbReference>
<evidence type="ECO:0000313" key="2">
    <source>
        <dbReference type="Proteomes" id="UP000015241"/>
    </source>
</evidence>
<reference evidence="1 2" key="1">
    <citation type="journal article" date="2012" name="Science">
        <title>The Paleozoic origin of enzymatic lignin decomposition reconstructed from 31 fungal genomes.</title>
        <authorList>
            <person name="Floudas D."/>
            <person name="Binder M."/>
            <person name="Riley R."/>
            <person name="Barry K."/>
            <person name="Blanchette R.A."/>
            <person name="Henrissat B."/>
            <person name="Martinez A.T."/>
            <person name="Otillar R."/>
            <person name="Spatafora J.W."/>
            <person name="Yadav J.S."/>
            <person name="Aerts A."/>
            <person name="Benoit I."/>
            <person name="Boyd A."/>
            <person name="Carlson A."/>
            <person name="Copeland A."/>
            <person name="Coutinho P.M."/>
            <person name="de Vries R.P."/>
            <person name="Ferreira P."/>
            <person name="Findley K."/>
            <person name="Foster B."/>
            <person name="Gaskell J."/>
            <person name="Glotzer D."/>
            <person name="Gorecki P."/>
            <person name="Heitman J."/>
            <person name="Hesse C."/>
            <person name="Hori C."/>
            <person name="Igarashi K."/>
            <person name="Jurgens J.A."/>
            <person name="Kallen N."/>
            <person name="Kersten P."/>
            <person name="Kohler A."/>
            <person name="Kuees U."/>
            <person name="Kumar T.K.A."/>
            <person name="Kuo A."/>
            <person name="LaButti K."/>
            <person name="Larrondo L.F."/>
            <person name="Lindquist E."/>
            <person name="Ling A."/>
            <person name="Lombard V."/>
            <person name="Lucas S."/>
            <person name="Lundell T."/>
            <person name="Martin R."/>
            <person name="McLaughlin D.J."/>
            <person name="Morgenstern I."/>
            <person name="Morin E."/>
            <person name="Murat C."/>
            <person name="Nagy L.G."/>
            <person name="Nolan M."/>
            <person name="Ohm R.A."/>
            <person name="Patyshakuliyeva A."/>
            <person name="Rokas A."/>
            <person name="Ruiz-Duenas F.J."/>
            <person name="Sabat G."/>
            <person name="Salamov A."/>
            <person name="Samejima M."/>
            <person name="Schmutz J."/>
            <person name="Slot J.C."/>
            <person name="St John F."/>
            <person name="Stenlid J."/>
            <person name="Sun H."/>
            <person name="Sun S."/>
            <person name="Syed K."/>
            <person name="Tsang A."/>
            <person name="Wiebenga A."/>
            <person name="Young D."/>
            <person name="Pisabarro A."/>
            <person name="Eastwood D.C."/>
            <person name="Martin F."/>
            <person name="Cullen D."/>
            <person name="Grigoriev I.V."/>
            <person name="Hibbett D.S."/>
        </authorList>
    </citation>
    <scope>NUCLEOTIDE SEQUENCE</scope>
    <source>
        <strain evidence="2">FP-58527</strain>
    </source>
</reference>
<dbReference type="SUPFAM" id="SSF53067">
    <property type="entry name" value="Actin-like ATPase domain"/>
    <property type="match status" value="2"/>
</dbReference>
<dbReference type="Gene3D" id="3.90.640.10">
    <property type="entry name" value="Actin, Chain A, domain 4"/>
    <property type="match status" value="1"/>
</dbReference>
<dbReference type="PANTHER" id="PTHR14187">
    <property type="entry name" value="ALPHA KINASE/ELONGATION FACTOR 2 KINASE"/>
    <property type="match status" value="1"/>
</dbReference>
<evidence type="ECO:0000313" key="1">
    <source>
        <dbReference type="EMBL" id="EPT00724.1"/>
    </source>
</evidence>
<dbReference type="OrthoDB" id="2963168at2759"/>
<dbReference type="STRING" id="743788.S8EC05"/>
<dbReference type="Proteomes" id="UP000015241">
    <property type="component" value="Unassembled WGS sequence"/>
</dbReference>
<evidence type="ECO:0008006" key="3">
    <source>
        <dbReference type="Google" id="ProtNLM"/>
    </source>
</evidence>
<dbReference type="AlphaFoldDB" id="S8EC05"/>
<dbReference type="InParanoid" id="S8EC05"/>
<dbReference type="eggNOG" id="KOG0101">
    <property type="taxonomic scope" value="Eukaryota"/>
</dbReference>
<sequence length="601" mass="66585">MLQLSPYKGNSRKLVVAIDVGTTFSGVAYCALDPGEIPKVLSVTRFPGQEGENKSRDVKIPSILYYDQGGVLRAVGAEATLTSVKEEAYTEDWELVKWFKLHLRPPSILPGAALPPINVNMTAVEILADYLRYVFRCATNFISETNPIGRQILNSGIPIDFVLSHPNGWSGLQQSNMRRAAILAQLVSDDDDGISRLQFVTEGEASLQFCIATGLGDDVIQANNHVMIVDCGGGTIDLSTYRVVDNQPVSVEETVVPDCLIQGSTMVNRRAEALLRSKLGRSRFATTDDIDAMMANFESMTKPTFRDTNATSYIKFGGPRDNDDRYNIRRGTLSLSGVEMASLLQPSVDAIKASIDRQLAGINPSLTMLLVGGFATSPFLRAQLQEHTDRKGLRMYSPEGQTSKAVAEGALWFYLDHRVRARTIRYTYGSGLCPWYTPSNPEHVLRDHLKFHVANGKLAIPTGFAILARKGTSVTETTEFTFTYGCYRYGIDSRNLMITAEVMSYRGTKLNPKWTDEEPDMFPVLCSIKATPAASSWKRSTATNGPYWWQDFDVILLLGLTEVKAQISWWDNVRVIPAFRSDFNFIIHTSIGCAEKASLTC</sequence>
<gene>
    <name evidence="1" type="ORF">FOMPIDRAFT_1122140</name>
</gene>
<dbReference type="InterPro" id="IPR043129">
    <property type="entry name" value="ATPase_NBD"/>
</dbReference>
<dbReference type="CDD" id="cd10170">
    <property type="entry name" value="ASKHA_NBD_HSP70"/>
    <property type="match status" value="1"/>
</dbReference>
<name>S8EC05_FOMSC</name>
<keyword evidence="2" id="KW-1185">Reference proteome</keyword>
<protein>
    <recommendedName>
        <fullName evidence="3">Actin-like ATPase domain-containing protein</fullName>
    </recommendedName>
</protein>
<proteinExistence type="predicted"/>
<dbReference type="EMBL" id="KE504147">
    <property type="protein sequence ID" value="EPT00724.1"/>
    <property type="molecule type" value="Genomic_DNA"/>
</dbReference>
<organism evidence="1 2">
    <name type="scientific">Fomitopsis schrenkii</name>
    <name type="common">Brown rot fungus</name>
    <dbReference type="NCBI Taxonomy" id="2126942"/>
    <lineage>
        <taxon>Eukaryota</taxon>
        <taxon>Fungi</taxon>
        <taxon>Dikarya</taxon>
        <taxon>Basidiomycota</taxon>
        <taxon>Agaricomycotina</taxon>
        <taxon>Agaricomycetes</taxon>
        <taxon>Polyporales</taxon>
        <taxon>Fomitopsis</taxon>
    </lineage>
</organism>
<dbReference type="HOGENOM" id="CLU_009958_4_2_1"/>